<evidence type="ECO:0000256" key="3">
    <source>
        <dbReference type="ARBA" id="ARBA00023125"/>
    </source>
</evidence>
<evidence type="ECO:0000313" key="7">
    <source>
        <dbReference type="Proteomes" id="UP000295151"/>
    </source>
</evidence>
<sequence>MRYDLDDLRLFVHIVAEGSITAGAALAHLSLPSASARVRALEGHAGVPLLIRERRGVRPTPAGATLARHAREVLAQTAQLDSAVASYTAPRTKPLVIVAGTSGLHRVVPQALASFLREYPEYDVTVSEQRTPQSLRMLAEGNADLGVVVDEQPTELRTEFLADDSLVVIGPADGILADRTAMTYAEAAEHPMVGLHPSTALRRWIDKALGPHAPVPRYRTLAPNLHTVIALATAGAGLAIVPRRTVDSPSRTGDPGTAPLAVRPLRDPWATRQHLLCYATRRPGHAVKALAHHLHLAAQPE</sequence>
<evidence type="ECO:0000313" key="6">
    <source>
        <dbReference type="EMBL" id="TDU88619.1"/>
    </source>
</evidence>
<proteinExistence type="inferred from homology"/>
<dbReference type="InterPro" id="IPR036390">
    <property type="entry name" value="WH_DNA-bd_sf"/>
</dbReference>
<dbReference type="InterPro" id="IPR050950">
    <property type="entry name" value="HTH-type_LysR_regulators"/>
</dbReference>
<dbReference type="Pfam" id="PF00126">
    <property type="entry name" value="HTH_1"/>
    <property type="match status" value="1"/>
</dbReference>
<evidence type="ECO:0000256" key="2">
    <source>
        <dbReference type="ARBA" id="ARBA00023015"/>
    </source>
</evidence>
<keyword evidence="3 6" id="KW-0238">DNA-binding</keyword>
<evidence type="ECO:0000259" key="5">
    <source>
        <dbReference type="PROSITE" id="PS50931"/>
    </source>
</evidence>
<dbReference type="InterPro" id="IPR036388">
    <property type="entry name" value="WH-like_DNA-bd_sf"/>
</dbReference>
<comment type="similarity">
    <text evidence="1">Belongs to the LysR transcriptional regulatory family.</text>
</comment>
<evidence type="ECO:0000256" key="1">
    <source>
        <dbReference type="ARBA" id="ARBA00009437"/>
    </source>
</evidence>
<gene>
    <name evidence="6" type="ORF">EV138_2165</name>
</gene>
<dbReference type="Gene3D" id="1.10.10.10">
    <property type="entry name" value="Winged helix-like DNA-binding domain superfamily/Winged helix DNA-binding domain"/>
    <property type="match status" value="1"/>
</dbReference>
<dbReference type="RefSeq" id="WP_133978217.1">
    <property type="nucleotide sequence ID" value="NZ_SOCE01000001.1"/>
</dbReference>
<dbReference type="PANTHER" id="PTHR30419">
    <property type="entry name" value="HTH-TYPE TRANSCRIPTIONAL REGULATOR YBHD"/>
    <property type="match status" value="1"/>
</dbReference>
<dbReference type="GO" id="GO:0005829">
    <property type="term" value="C:cytosol"/>
    <property type="evidence" value="ECO:0007669"/>
    <property type="project" value="TreeGrafter"/>
</dbReference>
<dbReference type="SUPFAM" id="SSF53850">
    <property type="entry name" value="Periplasmic binding protein-like II"/>
    <property type="match status" value="1"/>
</dbReference>
<dbReference type="SUPFAM" id="SSF46785">
    <property type="entry name" value="Winged helix' DNA-binding domain"/>
    <property type="match status" value="1"/>
</dbReference>
<dbReference type="EMBL" id="SOCE01000001">
    <property type="protein sequence ID" value="TDU88619.1"/>
    <property type="molecule type" value="Genomic_DNA"/>
</dbReference>
<name>A0A4R7TAF1_9ACTN</name>
<dbReference type="InterPro" id="IPR000847">
    <property type="entry name" value="LysR_HTH_N"/>
</dbReference>
<dbReference type="FunFam" id="1.10.10.10:FF:000001">
    <property type="entry name" value="LysR family transcriptional regulator"/>
    <property type="match status" value="1"/>
</dbReference>
<dbReference type="GO" id="GO:0003677">
    <property type="term" value="F:DNA binding"/>
    <property type="evidence" value="ECO:0007669"/>
    <property type="project" value="UniProtKB-KW"/>
</dbReference>
<comment type="caution">
    <text evidence="6">The sequence shown here is derived from an EMBL/GenBank/DDBJ whole genome shotgun (WGS) entry which is preliminary data.</text>
</comment>
<evidence type="ECO:0000256" key="4">
    <source>
        <dbReference type="ARBA" id="ARBA00023163"/>
    </source>
</evidence>
<organism evidence="6 7">
    <name type="scientific">Kribbella voronezhensis</name>
    <dbReference type="NCBI Taxonomy" id="2512212"/>
    <lineage>
        <taxon>Bacteria</taxon>
        <taxon>Bacillati</taxon>
        <taxon>Actinomycetota</taxon>
        <taxon>Actinomycetes</taxon>
        <taxon>Propionibacteriales</taxon>
        <taxon>Kribbellaceae</taxon>
        <taxon>Kribbella</taxon>
    </lineage>
</organism>
<dbReference type="Proteomes" id="UP000295151">
    <property type="component" value="Unassembled WGS sequence"/>
</dbReference>
<keyword evidence="2" id="KW-0805">Transcription regulation</keyword>
<accession>A0A4R7TAF1</accession>
<keyword evidence="7" id="KW-1185">Reference proteome</keyword>
<reference evidence="6 7" key="1">
    <citation type="submission" date="2019-03" db="EMBL/GenBank/DDBJ databases">
        <title>Genomic Encyclopedia of Type Strains, Phase III (KMG-III): the genomes of soil and plant-associated and newly described type strains.</title>
        <authorList>
            <person name="Whitman W."/>
        </authorList>
    </citation>
    <scope>NUCLEOTIDE SEQUENCE [LARGE SCALE GENOMIC DNA]</scope>
    <source>
        <strain evidence="6 7">VKM Ac-2575</strain>
    </source>
</reference>
<keyword evidence="4" id="KW-0804">Transcription</keyword>
<feature type="domain" description="HTH lysR-type" evidence="5">
    <location>
        <begin position="1"/>
        <end position="60"/>
    </location>
</feature>
<dbReference type="Pfam" id="PF03466">
    <property type="entry name" value="LysR_substrate"/>
    <property type="match status" value="1"/>
</dbReference>
<dbReference type="AlphaFoldDB" id="A0A4R7TAF1"/>
<dbReference type="PANTHER" id="PTHR30419:SF2">
    <property type="entry name" value="LYSR FAMILY TRANSCRIPTIONAL REGULATOR"/>
    <property type="match status" value="1"/>
</dbReference>
<dbReference type="Gene3D" id="3.40.190.290">
    <property type="match status" value="1"/>
</dbReference>
<protein>
    <submittedName>
        <fullName evidence="6">DNA-binding transcriptional LysR family regulator</fullName>
    </submittedName>
</protein>
<dbReference type="GO" id="GO:0003700">
    <property type="term" value="F:DNA-binding transcription factor activity"/>
    <property type="evidence" value="ECO:0007669"/>
    <property type="project" value="InterPro"/>
</dbReference>
<dbReference type="InterPro" id="IPR005119">
    <property type="entry name" value="LysR_subst-bd"/>
</dbReference>
<dbReference type="OrthoDB" id="9785974at2"/>
<dbReference type="PROSITE" id="PS50931">
    <property type="entry name" value="HTH_LYSR"/>
    <property type="match status" value="1"/>
</dbReference>